<accession>A0ABU9Q8D7</accession>
<comment type="caution">
    <text evidence="1">The sequence shown here is derived from an EMBL/GenBank/DDBJ whole genome shotgun (WGS) entry which is preliminary data.</text>
</comment>
<gene>
    <name evidence="1" type="ORF">V4C55_08165</name>
</gene>
<name>A0ABU9Q8D7_9BURK</name>
<keyword evidence="2" id="KW-1185">Reference proteome</keyword>
<evidence type="ECO:0000313" key="1">
    <source>
        <dbReference type="EMBL" id="MEM5285680.1"/>
    </source>
</evidence>
<dbReference type="EMBL" id="JAZHGC010000006">
    <property type="protein sequence ID" value="MEM5285680.1"/>
    <property type="molecule type" value="Genomic_DNA"/>
</dbReference>
<sequence length="46" mass="4993">MRQLIHDAVRAAIERAGIDGWWQCAVMVVHASGSPYIKTVQTAALA</sequence>
<evidence type="ECO:0000313" key="2">
    <source>
        <dbReference type="Proteomes" id="UP001494588"/>
    </source>
</evidence>
<protein>
    <submittedName>
        <fullName evidence="1">Uncharacterized protein</fullName>
    </submittedName>
</protein>
<organism evidence="1 2">
    <name type="scientific">Paraburkholderia sabiae</name>
    <dbReference type="NCBI Taxonomy" id="273251"/>
    <lineage>
        <taxon>Bacteria</taxon>
        <taxon>Pseudomonadati</taxon>
        <taxon>Pseudomonadota</taxon>
        <taxon>Betaproteobacteria</taxon>
        <taxon>Burkholderiales</taxon>
        <taxon>Burkholderiaceae</taxon>
        <taxon>Paraburkholderia</taxon>
    </lineage>
</organism>
<dbReference type="RefSeq" id="WP_201646828.1">
    <property type="nucleotide sequence ID" value="NZ_CAJHCS010000001.1"/>
</dbReference>
<proteinExistence type="predicted"/>
<dbReference type="Proteomes" id="UP001494588">
    <property type="component" value="Unassembled WGS sequence"/>
</dbReference>
<reference evidence="1 2" key="1">
    <citation type="submission" date="2024-01" db="EMBL/GenBank/DDBJ databases">
        <title>The diversity of rhizobia nodulating Mimosa spp. in eleven states of Brazil covering several biomes is determined by host plant, location, and edaphic factors.</title>
        <authorList>
            <person name="Rouws L."/>
            <person name="Barauna A."/>
            <person name="Beukes C."/>
            <person name="De Faria S.M."/>
            <person name="Gross E."/>
            <person name="Dos Reis Junior F.B."/>
            <person name="Simon M."/>
            <person name="Maluk M."/>
            <person name="Odee D.W."/>
            <person name="Kenicer G."/>
            <person name="Young J.P.W."/>
            <person name="Reis V.M."/>
            <person name="Zilli J."/>
            <person name="James E.K."/>
        </authorList>
    </citation>
    <scope>NUCLEOTIDE SEQUENCE [LARGE SCALE GENOMIC DNA]</scope>
    <source>
        <strain evidence="1 2">JPY77</strain>
    </source>
</reference>